<dbReference type="Gene3D" id="1.20.1070.10">
    <property type="entry name" value="Rhodopsin 7-helix transmembrane proteins"/>
    <property type="match status" value="1"/>
</dbReference>
<feature type="transmembrane region" description="Helical" evidence="11">
    <location>
        <begin position="33"/>
        <end position="54"/>
    </location>
</feature>
<sequence length="371" mass="42406">MIMDAKYQLSNATAENVTLPTKTIDGYNFNTEIAVLLLIAVGIVIINGVVLYLFIKEKVLRTTSNYPLFSLAVCDFICGFVVIPMFTTVHFTSLVESSEAKFYLGFLVTVLHNFVAIATVYHLVVITAERYMAIKYPLKHLVIRKKRIQKVLVIVWSSSLLISFVPFTWIGAIFPVYQPVSKYYVLGFTAFCLLFAFFVPYCFMLFAFVHIFKAINTASPKKYLQAAFKGRRHSKHLETVSGEWRCLLLFAIMAFVFLVSWGPRFVLSLLYQLQVSSSRLDVASQVALLVRYTTSVVNPLLYTFFKRDLLRSFKLLFTRHCPNRRISPSFSALSLRRTTLKGDPNNNSTITTPSRDTPKLLSFQFVLRYQS</sequence>
<dbReference type="PANTHER" id="PTHR24246:SF27">
    <property type="entry name" value="ADENOSINE RECEPTOR, ISOFORM A"/>
    <property type="match status" value="1"/>
</dbReference>
<feature type="transmembrane region" description="Helical" evidence="11">
    <location>
        <begin position="66"/>
        <end position="86"/>
    </location>
</feature>
<dbReference type="PANTHER" id="PTHR24246">
    <property type="entry name" value="OLFACTORY RECEPTOR AND ADENOSINE RECEPTOR"/>
    <property type="match status" value="1"/>
</dbReference>
<evidence type="ECO:0000313" key="14">
    <source>
        <dbReference type="Proteomes" id="UP001159405"/>
    </source>
</evidence>
<keyword evidence="9 10" id="KW-0807">Transducer</keyword>
<evidence type="ECO:0000259" key="12">
    <source>
        <dbReference type="PROSITE" id="PS50262"/>
    </source>
</evidence>
<gene>
    <name evidence="13" type="ORF">PLOB_00023844</name>
</gene>
<evidence type="ECO:0000256" key="2">
    <source>
        <dbReference type="ARBA" id="ARBA00022475"/>
    </source>
</evidence>
<feature type="transmembrane region" description="Helical" evidence="11">
    <location>
        <begin position="183"/>
        <end position="212"/>
    </location>
</feature>
<proteinExistence type="inferred from homology"/>
<dbReference type="PROSITE" id="PS50262">
    <property type="entry name" value="G_PROTEIN_RECEP_F1_2"/>
    <property type="match status" value="1"/>
</dbReference>
<feature type="domain" description="G-protein coupled receptors family 1 profile" evidence="12">
    <location>
        <begin position="46"/>
        <end position="302"/>
    </location>
</feature>
<dbReference type="Proteomes" id="UP001159405">
    <property type="component" value="Unassembled WGS sequence"/>
</dbReference>
<organism evidence="13 14">
    <name type="scientific">Porites lobata</name>
    <dbReference type="NCBI Taxonomy" id="104759"/>
    <lineage>
        <taxon>Eukaryota</taxon>
        <taxon>Metazoa</taxon>
        <taxon>Cnidaria</taxon>
        <taxon>Anthozoa</taxon>
        <taxon>Hexacorallia</taxon>
        <taxon>Scleractinia</taxon>
        <taxon>Fungiina</taxon>
        <taxon>Poritidae</taxon>
        <taxon>Porites</taxon>
    </lineage>
</organism>
<evidence type="ECO:0000256" key="1">
    <source>
        <dbReference type="ARBA" id="ARBA00004651"/>
    </source>
</evidence>
<evidence type="ECO:0000256" key="11">
    <source>
        <dbReference type="SAM" id="Phobius"/>
    </source>
</evidence>
<dbReference type="InterPro" id="IPR000276">
    <property type="entry name" value="GPCR_Rhodpsn"/>
</dbReference>
<keyword evidence="14" id="KW-1185">Reference proteome</keyword>
<reference evidence="13 14" key="1">
    <citation type="submission" date="2022-05" db="EMBL/GenBank/DDBJ databases">
        <authorList>
            <consortium name="Genoscope - CEA"/>
            <person name="William W."/>
        </authorList>
    </citation>
    <scope>NUCLEOTIDE SEQUENCE [LARGE SCALE GENOMIC DNA]</scope>
</reference>
<keyword evidence="2" id="KW-1003">Cell membrane</keyword>
<dbReference type="Pfam" id="PF00001">
    <property type="entry name" value="7tm_1"/>
    <property type="match status" value="1"/>
</dbReference>
<dbReference type="PRINTS" id="PR00237">
    <property type="entry name" value="GPCRRHODOPSN"/>
</dbReference>
<feature type="transmembrane region" description="Helical" evidence="11">
    <location>
        <begin position="282"/>
        <end position="305"/>
    </location>
</feature>
<comment type="similarity">
    <text evidence="10">Belongs to the G-protein coupled receptor 1 family.</text>
</comment>
<evidence type="ECO:0000256" key="9">
    <source>
        <dbReference type="ARBA" id="ARBA00023224"/>
    </source>
</evidence>
<keyword evidence="8" id="KW-0325">Glycoprotein</keyword>
<evidence type="ECO:0000256" key="3">
    <source>
        <dbReference type="ARBA" id="ARBA00022692"/>
    </source>
</evidence>
<keyword evidence="7 10" id="KW-0675">Receptor</keyword>
<evidence type="ECO:0000313" key="13">
    <source>
        <dbReference type="EMBL" id="CAH3180738.1"/>
    </source>
</evidence>
<keyword evidence="5 10" id="KW-0297">G-protein coupled receptor</keyword>
<evidence type="ECO:0000256" key="5">
    <source>
        <dbReference type="ARBA" id="ARBA00023040"/>
    </source>
</evidence>
<keyword evidence="6 11" id="KW-0472">Membrane</keyword>
<dbReference type="PROSITE" id="PS00237">
    <property type="entry name" value="G_PROTEIN_RECEP_F1_1"/>
    <property type="match status" value="1"/>
</dbReference>
<feature type="transmembrane region" description="Helical" evidence="11">
    <location>
        <begin position="106"/>
        <end position="131"/>
    </location>
</feature>
<keyword evidence="3 10" id="KW-0812">Transmembrane</keyword>
<protein>
    <recommendedName>
        <fullName evidence="12">G-protein coupled receptors family 1 profile domain-containing protein</fullName>
    </recommendedName>
</protein>
<dbReference type="EMBL" id="CALNXK010000282">
    <property type="protein sequence ID" value="CAH3180738.1"/>
    <property type="molecule type" value="Genomic_DNA"/>
</dbReference>
<accession>A0ABN8RQW0</accession>
<evidence type="ECO:0000256" key="6">
    <source>
        <dbReference type="ARBA" id="ARBA00023136"/>
    </source>
</evidence>
<evidence type="ECO:0000256" key="10">
    <source>
        <dbReference type="RuleBase" id="RU000688"/>
    </source>
</evidence>
<evidence type="ECO:0000256" key="8">
    <source>
        <dbReference type="ARBA" id="ARBA00023180"/>
    </source>
</evidence>
<comment type="caution">
    <text evidence="13">The sequence shown here is derived from an EMBL/GenBank/DDBJ whole genome shotgun (WGS) entry which is preliminary data.</text>
</comment>
<keyword evidence="4 11" id="KW-1133">Transmembrane helix</keyword>
<evidence type="ECO:0000256" key="4">
    <source>
        <dbReference type="ARBA" id="ARBA00022989"/>
    </source>
</evidence>
<dbReference type="InterPro" id="IPR017452">
    <property type="entry name" value="GPCR_Rhodpsn_7TM"/>
</dbReference>
<dbReference type="SUPFAM" id="SSF81321">
    <property type="entry name" value="Family A G protein-coupled receptor-like"/>
    <property type="match status" value="1"/>
</dbReference>
<name>A0ABN8RQW0_9CNID</name>
<evidence type="ECO:0000256" key="7">
    <source>
        <dbReference type="ARBA" id="ARBA00023170"/>
    </source>
</evidence>
<comment type="subcellular location">
    <subcellularLocation>
        <location evidence="1">Cell membrane</location>
        <topology evidence="1">Multi-pass membrane protein</topology>
    </subcellularLocation>
</comment>
<dbReference type="CDD" id="cd00637">
    <property type="entry name" value="7tm_classA_rhodopsin-like"/>
    <property type="match status" value="1"/>
</dbReference>
<feature type="transmembrane region" description="Helical" evidence="11">
    <location>
        <begin position="244"/>
        <end position="262"/>
    </location>
</feature>
<feature type="transmembrane region" description="Helical" evidence="11">
    <location>
        <begin position="151"/>
        <end position="177"/>
    </location>
</feature>